<sequence>MDLILVWLFVFLADLCFWISLSRLPGLRQKLTDKIAGPKRKEKKSDIVDDHDLTGFAPPHKTRAIISIVVVAENILLLLYAFMDEKSIRGVSIGSGKLALANLLPLFLFGSHEIILVKVLRHSKQQVLWAHSLFAWIAWYEIEVHVATSLFLVSGLASWNSLIGCIMGFLTSLALVGSLVRSFNMTTRVHRTFHGVIAIIGILGGTIHLLQSISCLLLVLVTIVIGATGIHGLWRPYSKENAIFAASINDLLGKKEAVALKVRVPD</sequence>
<feature type="transmembrane region" description="Helical" evidence="1">
    <location>
        <begin position="192"/>
        <end position="210"/>
    </location>
</feature>
<name>F9GAE3_FUSOF</name>
<reference evidence="2" key="1">
    <citation type="journal article" date="2012" name="Mol. Plant Microbe Interact.">
        <title>A highly conserved effector in Fusarium oxysporum is required for full virulence on Arabidopsis.</title>
        <authorList>
            <person name="Thatcher L.F."/>
            <person name="Gardiner D.M."/>
            <person name="Kazan K."/>
            <person name="Manners J."/>
        </authorList>
    </citation>
    <scope>NUCLEOTIDE SEQUENCE [LARGE SCALE GENOMIC DNA]</scope>
    <source>
        <strain evidence="2">Fo5176</strain>
    </source>
</reference>
<evidence type="ECO:0000256" key="1">
    <source>
        <dbReference type="SAM" id="Phobius"/>
    </source>
</evidence>
<feature type="transmembrane region" description="Helical" evidence="1">
    <location>
        <begin position="6"/>
        <end position="24"/>
    </location>
</feature>
<accession>F9GAE3</accession>
<keyword evidence="1" id="KW-1133">Transmembrane helix</keyword>
<feature type="transmembrane region" description="Helical" evidence="1">
    <location>
        <begin position="133"/>
        <end position="153"/>
    </location>
</feature>
<protein>
    <submittedName>
        <fullName evidence="2">Uncharacterized protein</fullName>
    </submittedName>
</protein>
<dbReference type="EMBL" id="AFQF01004112">
    <property type="protein sequence ID" value="EGU73864.1"/>
    <property type="molecule type" value="Genomic_DNA"/>
</dbReference>
<feature type="transmembrane region" description="Helical" evidence="1">
    <location>
        <begin position="64"/>
        <end position="83"/>
    </location>
</feature>
<gene>
    <name evidence="2" type="ORF">FOXB_15625</name>
</gene>
<dbReference type="OrthoDB" id="5092315at2759"/>
<organism evidence="2">
    <name type="scientific">Fusarium oxysporum (strain Fo5176)</name>
    <name type="common">Fusarium vascular wilt</name>
    <dbReference type="NCBI Taxonomy" id="660025"/>
    <lineage>
        <taxon>Eukaryota</taxon>
        <taxon>Fungi</taxon>
        <taxon>Dikarya</taxon>
        <taxon>Ascomycota</taxon>
        <taxon>Pezizomycotina</taxon>
        <taxon>Sordariomycetes</taxon>
        <taxon>Hypocreomycetidae</taxon>
        <taxon>Hypocreales</taxon>
        <taxon>Nectriaceae</taxon>
        <taxon>Fusarium</taxon>
        <taxon>Fusarium oxysporum species complex</taxon>
    </lineage>
</organism>
<feature type="transmembrane region" description="Helical" evidence="1">
    <location>
        <begin position="216"/>
        <end position="234"/>
    </location>
</feature>
<keyword evidence="1" id="KW-0472">Membrane</keyword>
<comment type="caution">
    <text evidence="2">The sequence shown here is derived from an EMBL/GenBank/DDBJ whole genome shotgun (WGS) entry which is preliminary data.</text>
</comment>
<feature type="transmembrane region" description="Helical" evidence="1">
    <location>
        <begin position="103"/>
        <end position="121"/>
    </location>
</feature>
<proteinExistence type="predicted"/>
<keyword evidence="1" id="KW-0812">Transmembrane</keyword>
<dbReference type="AlphaFoldDB" id="F9GAE3"/>
<feature type="non-terminal residue" evidence="2">
    <location>
        <position position="266"/>
    </location>
</feature>
<feature type="transmembrane region" description="Helical" evidence="1">
    <location>
        <begin position="159"/>
        <end position="180"/>
    </location>
</feature>
<evidence type="ECO:0000313" key="2">
    <source>
        <dbReference type="EMBL" id="EGU73864.1"/>
    </source>
</evidence>